<dbReference type="Proteomes" id="UP000612585">
    <property type="component" value="Unassembled WGS sequence"/>
</dbReference>
<dbReference type="RefSeq" id="WP_204015228.1">
    <property type="nucleotide sequence ID" value="NZ_BOPG01000155.1"/>
</dbReference>
<sequence>MRYRDGDANTVLRDVLHRLWKSKCHSCDQPKDYTDIQIDHLIPKKISAQQRRNLLRILHLPVDFDLDRPANLAPICGRCNRKKSNKTVPAATTILAMTLDNAIQLEPRVITEVTGIASSSQVGSWLRRANQANLDIPRVRNAFLQEAPAVVQKLALLDPSQADFVTIRSVDLDLGPLQVLVQLSLDVRGRTAITVIEEIFDRQITDVIEAGVDALVSEIAAAAQSSVEAMDDPLGPLSAGPPECDQLSLTIDEVDFARDGAELTFTLEGAFVGELSGSVVRSSSDGDGLDDLQGDSEAAGRFTFWVTWDLTQAPPGSRGASAEITDWAMPYVSVWLPPHRR</sequence>
<evidence type="ECO:0000313" key="2">
    <source>
        <dbReference type="Proteomes" id="UP000612585"/>
    </source>
</evidence>
<proteinExistence type="predicted"/>
<gene>
    <name evidence="1" type="ORF">Vau01_125620</name>
</gene>
<dbReference type="AlphaFoldDB" id="A0A8J3ZP08"/>
<dbReference type="Gene3D" id="1.10.30.50">
    <property type="match status" value="1"/>
</dbReference>
<reference evidence="1" key="1">
    <citation type="submission" date="2021-01" db="EMBL/GenBank/DDBJ databases">
        <title>Whole genome shotgun sequence of Virgisporangium aurantiacum NBRC 16421.</title>
        <authorList>
            <person name="Komaki H."/>
            <person name="Tamura T."/>
        </authorList>
    </citation>
    <scope>NUCLEOTIDE SEQUENCE</scope>
    <source>
        <strain evidence="1">NBRC 16421</strain>
    </source>
</reference>
<protein>
    <recommendedName>
        <fullName evidence="3">HNH endonuclease</fullName>
    </recommendedName>
</protein>
<evidence type="ECO:0008006" key="3">
    <source>
        <dbReference type="Google" id="ProtNLM"/>
    </source>
</evidence>
<name>A0A8J3ZP08_9ACTN</name>
<dbReference type="InterPro" id="IPR003615">
    <property type="entry name" value="HNH_nuc"/>
</dbReference>
<organism evidence="1 2">
    <name type="scientific">Virgisporangium aurantiacum</name>
    <dbReference type="NCBI Taxonomy" id="175570"/>
    <lineage>
        <taxon>Bacteria</taxon>
        <taxon>Bacillati</taxon>
        <taxon>Actinomycetota</taxon>
        <taxon>Actinomycetes</taxon>
        <taxon>Micromonosporales</taxon>
        <taxon>Micromonosporaceae</taxon>
        <taxon>Virgisporangium</taxon>
    </lineage>
</organism>
<dbReference type="CDD" id="cd00085">
    <property type="entry name" value="HNHc"/>
    <property type="match status" value="1"/>
</dbReference>
<dbReference type="EMBL" id="BOPG01000155">
    <property type="protein sequence ID" value="GIJ65046.1"/>
    <property type="molecule type" value="Genomic_DNA"/>
</dbReference>
<evidence type="ECO:0000313" key="1">
    <source>
        <dbReference type="EMBL" id="GIJ65046.1"/>
    </source>
</evidence>
<keyword evidence="2" id="KW-1185">Reference proteome</keyword>
<comment type="caution">
    <text evidence="1">The sequence shown here is derived from an EMBL/GenBank/DDBJ whole genome shotgun (WGS) entry which is preliminary data.</text>
</comment>
<accession>A0A8J3ZP08</accession>